<dbReference type="NCBIfam" id="TIGR00018">
    <property type="entry name" value="panC"/>
    <property type="match status" value="1"/>
</dbReference>
<evidence type="ECO:0000256" key="7">
    <source>
        <dbReference type="ARBA" id="ARBA00048258"/>
    </source>
</evidence>
<dbReference type="AlphaFoldDB" id="A0A1H2TP46"/>
<dbReference type="InterPro" id="IPR003721">
    <property type="entry name" value="Pantoate_ligase"/>
</dbReference>
<keyword evidence="4 8" id="KW-0566">Pantothenate biosynthesis</keyword>
<dbReference type="Gene3D" id="3.40.50.620">
    <property type="entry name" value="HUPs"/>
    <property type="match status" value="1"/>
</dbReference>
<name>A0A1H2TP46_THIRO</name>
<evidence type="ECO:0000256" key="1">
    <source>
        <dbReference type="ARBA" id="ARBA00004990"/>
    </source>
</evidence>
<dbReference type="Gene3D" id="3.30.1300.10">
    <property type="entry name" value="Pantoate-beta-alanine ligase, C-terminal domain"/>
    <property type="match status" value="1"/>
</dbReference>
<feature type="binding site" evidence="8">
    <location>
        <position position="61"/>
    </location>
    <ligand>
        <name>beta-alanine</name>
        <dbReference type="ChEBI" id="CHEBI:57966"/>
    </ligand>
</feature>
<sequence length="292" mass="32152">MKTIETLEELREQVRAWRVAGERVAFVPTMGNLHAGHLTLIAEARARAQRVVASIFVNPMQFGPAEDLDAYPRTLARDRELLEEAGCDLLFAPNVATVYPRGSEEQTRVEVPGLSDVLCGESRPGHFRGVATVVCKLFNMVQPDVALFGEKDFQQLLVIRRMVEDLAVPVEIVGVPTVRESDGLAMSSRNGYLSPSERARAPALRRVLTQARDALLAGNAAASVEREAENALREAGLTPDYIRVRTTDDLRPATETDRDLVILAAAYLGRARLIDNLRVQSDTNAAPQQTLR</sequence>
<dbReference type="GO" id="GO:0015940">
    <property type="term" value="P:pantothenate biosynthetic process"/>
    <property type="evidence" value="ECO:0007669"/>
    <property type="project" value="UniProtKB-UniRule"/>
</dbReference>
<evidence type="ECO:0000256" key="5">
    <source>
        <dbReference type="ARBA" id="ARBA00022741"/>
    </source>
</evidence>
<dbReference type="UniPathway" id="UPA00028">
    <property type="reaction ID" value="UER00005"/>
</dbReference>
<dbReference type="GO" id="GO:0004592">
    <property type="term" value="F:pantoate-beta-alanine ligase activity"/>
    <property type="evidence" value="ECO:0007669"/>
    <property type="project" value="UniProtKB-UniRule"/>
</dbReference>
<dbReference type="InterPro" id="IPR014729">
    <property type="entry name" value="Rossmann-like_a/b/a_fold"/>
</dbReference>
<dbReference type="GO" id="GO:0005524">
    <property type="term" value="F:ATP binding"/>
    <property type="evidence" value="ECO:0007669"/>
    <property type="project" value="UniProtKB-KW"/>
</dbReference>
<organism evidence="9 10">
    <name type="scientific">Thiocapsa roseopersicina</name>
    <dbReference type="NCBI Taxonomy" id="1058"/>
    <lineage>
        <taxon>Bacteria</taxon>
        <taxon>Pseudomonadati</taxon>
        <taxon>Pseudomonadota</taxon>
        <taxon>Gammaproteobacteria</taxon>
        <taxon>Chromatiales</taxon>
        <taxon>Chromatiaceae</taxon>
        <taxon>Thiocapsa</taxon>
    </lineage>
</organism>
<evidence type="ECO:0000256" key="4">
    <source>
        <dbReference type="ARBA" id="ARBA00022655"/>
    </source>
</evidence>
<comment type="catalytic activity">
    <reaction evidence="7 8">
        <text>(R)-pantoate + beta-alanine + ATP = (R)-pantothenate + AMP + diphosphate + H(+)</text>
        <dbReference type="Rhea" id="RHEA:10912"/>
        <dbReference type="ChEBI" id="CHEBI:15378"/>
        <dbReference type="ChEBI" id="CHEBI:15980"/>
        <dbReference type="ChEBI" id="CHEBI:29032"/>
        <dbReference type="ChEBI" id="CHEBI:30616"/>
        <dbReference type="ChEBI" id="CHEBI:33019"/>
        <dbReference type="ChEBI" id="CHEBI:57966"/>
        <dbReference type="ChEBI" id="CHEBI:456215"/>
        <dbReference type="EC" id="6.3.2.1"/>
    </reaction>
</comment>
<accession>A0A1H2TP46</accession>
<comment type="similarity">
    <text evidence="2 8">Belongs to the pantothenate synthetase family.</text>
</comment>
<dbReference type="InterPro" id="IPR042176">
    <property type="entry name" value="Pantoate_ligase_C"/>
</dbReference>
<dbReference type="PANTHER" id="PTHR21299">
    <property type="entry name" value="CYTIDYLATE KINASE/PANTOATE-BETA-ALANINE LIGASE"/>
    <property type="match status" value="1"/>
</dbReference>
<evidence type="ECO:0000256" key="3">
    <source>
        <dbReference type="ARBA" id="ARBA00022598"/>
    </source>
</evidence>
<feature type="binding site" evidence="8">
    <location>
        <position position="155"/>
    </location>
    <ligand>
        <name>(R)-pantoate</name>
        <dbReference type="ChEBI" id="CHEBI:15980"/>
    </ligand>
</feature>
<keyword evidence="8" id="KW-0963">Cytoplasm</keyword>
<dbReference type="EC" id="6.3.2.1" evidence="8"/>
<feature type="binding site" evidence="8">
    <location>
        <begin position="186"/>
        <end position="189"/>
    </location>
    <ligand>
        <name>ATP</name>
        <dbReference type="ChEBI" id="CHEBI:30616"/>
    </ligand>
</feature>
<feature type="active site" description="Proton donor" evidence="8">
    <location>
        <position position="37"/>
    </location>
</feature>
<comment type="function">
    <text evidence="8">Catalyzes the condensation of pantoate with beta-alanine in an ATP-dependent reaction via a pantoyl-adenylate intermediate.</text>
</comment>
<dbReference type="InterPro" id="IPR004821">
    <property type="entry name" value="Cyt_trans-like"/>
</dbReference>
<feature type="binding site" evidence="8">
    <location>
        <position position="178"/>
    </location>
    <ligand>
        <name>ATP</name>
        <dbReference type="ChEBI" id="CHEBI:30616"/>
    </ligand>
</feature>
<dbReference type="Pfam" id="PF02569">
    <property type="entry name" value="Pantoate_ligase"/>
    <property type="match status" value="1"/>
</dbReference>
<dbReference type="CDD" id="cd00560">
    <property type="entry name" value="PanC"/>
    <property type="match status" value="1"/>
</dbReference>
<feature type="binding site" evidence="8">
    <location>
        <begin position="30"/>
        <end position="37"/>
    </location>
    <ligand>
        <name>ATP</name>
        <dbReference type="ChEBI" id="CHEBI:30616"/>
    </ligand>
</feature>
<dbReference type="HAMAP" id="MF_00158">
    <property type="entry name" value="PanC"/>
    <property type="match status" value="1"/>
</dbReference>
<dbReference type="FunFam" id="3.40.50.620:FF:000013">
    <property type="entry name" value="Pantothenate synthetase"/>
    <property type="match status" value="1"/>
</dbReference>
<keyword evidence="10" id="KW-1185">Reference proteome</keyword>
<feature type="binding site" evidence="8">
    <location>
        <position position="61"/>
    </location>
    <ligand>
        <name>(R)-pantoate</name>
        <dbReference type="ChEBI" id="CHEBI:15980"/>
    </ligand>
</feature>
<keyword evidence="5 8" id="KW-0547">Nucleotide-binding</keyword>
<dbReference type="PANTHER" id="PTHR21299:SF1">
    <property type="entry name" value="PANTOATE--BETA-ALANINE LIGASE"/>
    <property type="match status" value="1"/>
</dbReference>
<protein>
    <recommendedName>
        <fullName evidence="8">Pantothenate synthetase</fullName>
        <shortName evidence="8">PS</shortName>
        <ecNumber evidence="8">6.3.2.1</ecNumber>
    </recommendedName>
    <alternativeName>
        <fullName evidence="8">Pantoate--beta-alanine ligase</fullName>
    </alternativeName>
    <alternativeName>
        <fullName evidence="8">Pantoate-activating enzyme</fullName>
    </alternativeName>
</protein>
<keyword evidence="6 8" id="KW-0067">ATP-binding</keyword>
<dbReference type="FunFam" id="3.30.1300.10:FF:000001">
    <property type="entry name" value="Pantothenate synthetase"/>
    <property type="match status" value="1"/>
</dbReference>
<dbReference type="GO" id="GO:0005829">
    <property type="term" value="C:cytosol"/>
    <property type="evidence" value="ECO:0007669"/>
    <property type="project" value="TreeGrafter"/>
</dbReference>
<evidence type="ECO:0000256" key="8">
    <source>
        <dbReference type="HAMAP-Rule" id="MF_00158"/>
    </source>
</evidence>
<feature type="binding site" evidence="8">
    <location>
        <begin position="149"/>
        <end position="152"/>
    </location>
    <ligand>
        <name>ATP</name>
        <dbReference type="ChEBI" id="CHEBI:30616"/>
    </ligand>
</feature>
<dbReference type="OrthoDB" id="9773087at2"/>
<comment type="subcellular location">
    <subcellularLocation>
        <location evidence="8">Cytoplasm</location>
    </subcellularLocation>
</comment>
<gene>
    <name evidence="8" type="primary">panC</name>
    <name evidence="9" type="ORF">SAMN05421783_10488</name>
</gene>
<dbReference type="NCBIfam" id="TIGR00125">
    <property type="entry name" value="cyt_tran_rel"/>
    <property type="match status" value="1"/>
</dbReference>
<comment type="pathway">
    <text evidence="1 8">Cofactor biosynthesis; (R)-pantothenate biosynthesis; (R)-pantothenate from (R)-pantoate and beta-alanine: step 1/1.</text>
</comment>
<evidence type="ECO:0000256" key="6">
    <source>
        <dbReference type="ARBA" id="ARBA00022840"/>
    </source>
</evidence>
<dbReference type="STRING" id="1058.SAMN05421783_10488"/>
<evidence type="ECO:0000313" key="9">
    <source>
        <dbReference type="EMBL" id="SDW45568.1"/>
    </source>
</evidence>
<reference evidence="10" key="1">
    <citation type="submission" date="2016-10" db="EMBL/GenBank/DDBJ databases">
        <authorList>
            <person name="Varghese N."/>
            <person name="Submissions S."/>
        </authorList>
    </citation>
    <scope>NUCLEOTIDE SEQUENCE [LARGE SCALE GENOMIC DNA]</scope>
    <source>
        <strain evidence="10">DSM 217</strain>
    </source>
</reference>
<comment type="subunit">
    <text evidence="8">Homodimer.</text>
</comment>
<comment type="miscellaneous">
    <text evidence="8">The reaction proceeds by a bi uni uni bi ping pong mechanism.</text>
</comment>
<evidence type="ECO:0000256" key="2">
    <source>
        <dbReference type="ARBA" id="ARBA00009256"/>
    </source>
</evidence>
<evidence type="ECO:0000313" key="10">
    <source>
        <dbReference type="Proteomes" id="UP000198816"/>
    </source>
</evidence>
<dbReference type="RefSeq" id="WP_093029192.1">
    <property type="nucleotide sequence ID" value="NZ_FNNZ01000004.1"/>
</dbReference>
<proteinExistence type="inferred from homology"/>
<dbReference type="SUPFAM" id="SSF52374">
    <property type="entry name" value="Nucleotidylyl transferase"/>
    <property type="match status" value="1"/>
</dbReference>
<dbReference type="EMBL" id="FNNZ01000004">
    <property type="protein sequence ID" value="SDW45568.1"/>
    <property type="molecule type" value="Genomic_DNA"/>
</dbReference>
<keyword evidence="3 8" id="KW-0436">Ligase</keyword>
<dbReference type="Proteomes" id="UP000198816">
    <property type="component" value="Unassembled WGS sequence"/>
</dbReference>